<dbReference type="AlphaFoldDB" id="A0A1M6GLV0"/>
<evidence type="ECO:0000313" key="13">
    <source>
        <dbReference type="Proteomes" id="UP000184536"/>
    </source>
</evidence>
<dbReference type="Proteomes" id="UP000184536">
    <property type="component" value="Unassembled WGS sequence"/>
</dbReference>
<dbReference type="Gene3D" id="1.10.10.10">
    <property type="entry name" value="Winged helix-like DNA-binding domain superfamily/Winged helix DNA-binding domain"/>
    <property type="match status" value="1"/>
</dbReference>
<evidence type="ECO:0000313" key="12">
    <source>
        <dbReference type="EMBL" id="SHJ10929.1"/>
    </source>
</evidence>
<dbReference type="SMART" id="SM00862">
    <property type="entry name" value="Trans_reg_C"/>
    <property type="match status" value="1"/>
</dbReference>
<gene>
    <name evidence="12" type="ORF">SAMN02745975_01312</name>
</gene>
<evidence type="ECO:0000256" key="2">
    <source>
        <dbReference type="ARBA" id="ARBA00022553"/>
    </source>
</evidence>
<dbReference type="Gene3D" id="6.10.250.690">
    <property type="match status" value="1"/>
</dbReference>
<keyword evidence="5 9" id="KW-0238">DNA-binding</keyword>
<comment type="function">
    <text evidence="7">May play the central regulatory role in sporulation. It may be an element of the effector pathway responsible for the activation of sporulation genes in response to nutritional stress. Spo0A may act in concert with spo0H (a sigma factor) to control the expression of some genes that are critical to the sporulation process.</text>
</comment>
<evidence type="ECO:0000256" key="5">
    <source>
        <dbReference type="ARBA" id="ARBA00023125"/>
    </source>
</evidence>
<evidence type="ECO:0000256" key="9">
    <source>
        <dbReference type="PROSITE-ProRule" id="PRU01091"/>
    </source>
</evidence>
<dbReference type="InterPro" id="IPR011006">
    <property type="entry name" value="CheY-like_superfamily"/>
</dbReference>
<dbReference type="SUPFAM" id="SSF46894">
    <property type="entry name" value="C-terminal effector domain of the bipartite response regulators"/>
    <property type="match status" value="1"/>
</dbReference>
<evidence type="ECO:0000259" key="10">
    <source>
        <dbReference type="PROSITE" id="PS50110"/>
    </source>
</evidence>
<dbReference type="GO" id="GO:0005829">
    <property type="term" value="C:cytosol"/>
    <property type="evidence" value="ECO:0007669"/>
    <property type="project" value="TreeGrafter"/>
</dbReference>
<keyword evidence="6" id="KW-0804">Transcription</keyword>
<dbReference type="GO" id="GO:0000976">
    <property type="term" value="F:transcription cis-regulatory region binding"/>
    <property type="evidence" value="ECO:0007669"/>
    <property type="project" value="TreeGrafter"/>
</dbReference>
<dbReference type="PROSITE" id="PS51755">
    <property type="entry name" value="OMPR_PHOB"/>
    <property type="match status" value="1"/>
</dbReference>
<evidence type="ECO:0000259" key="11">
    <source>
        <dbReference type="PROSITE" id="PS51755"/>
    </source>
</evidence>
<keyword evidence="3" id="KW-0902">Two-component regulatory system</keyword>
<dbReference type="InterPro" id="IPR001867">
    <property type="entry name" value="OmpR/PhoB-type_DNA-bd"/>
</dbReference>
<evidence type="ECO:0000256" key="4">
    <source>
        <dbReference type="ARBA" id="ARBA00023015"/>
    </source>
</evidence>
<reference evidence="13" key="1">
    <citation type="submission" date="2016-11" db="EMBL/GenBank/DDBJ databases">
        <authorList>
            <person name="Varghese N."/>
            <person name="Submissions S."/>
        </authorList>
    </citation>
    <scope>NUCLEOTIDE SEQUENCE [LARGE SCALE GENOMIC DNA]</scope>
    <source>
        <strain evidence="13">DSM 17957</strain>
    </source>
</reference>
<feature type="domain" description="OmpR/PhoB-type" evidence="11">
    <location>
        <begin position="131"/>
        <end position="230"/>
    </location>
</feature>
<organism evidence="12 13">
    <name type="scientific">Geosporobacter subterraneus DSM 17957</name>
    <dbReference type="NCBI Taxonomy" id="1121919"/>
    <lineage>
        <taxon>Bacteria</taxon>
        <taxon>Bacillati</taxon>
        <taxon>Bacillota</taxon>
        <taxon>Clostridia</taxon>
        <taxon>Peptostreptococcales</taxon>
        <taxon>Thermotaleaceae</taxon>
        <taxon>Geosporobacter</taxon>
    </lineage>
</organism>
<dbReference type="SUPFAM" id="SSF52172">
    <property type="entry name" value="CheY-like"/>
    <property type="match status" value="1"/>
</dbReference>
<protein>
    <recommendedName>
        <fullName evidence="1">Stage 0 sporulation protein A homolog</fullName>
    </recommendedName>
</protein>
<feature type="modified residue" description="4-aspartylphosphate" evidence="8">
    <location>
        <position position="54"/>
    </location>
</feature>
<proteinExistence type="predicted"/>
<evidence type="ECO:0000256" key="8">
    <source>
        <dbReference type="PROSITE-ProRule" id="PRU00169"/>
    </source>
</evidence>
<dbReference type="GO" id="GO:0000156">
    <property type="term" value="F:phosphorelay response regulator activity"/>
    <property type="evidence" value="ECO:0007669"/>
    <property type="project" value="TreeGrafter"/>
</dbReference>
<dbReference type="CDD" id="cd00383">
    <property type="entry name" value="trans_reg_C"/>
    <property type="match status" value="1"/>
</dbReference>
<dbReference type="FunFam" id="1.10.10.10:FF:000018">
    <property type="entry name" value="DNA-binding response regulator ResD"/>
    <property type="match status" value="1"/>
</dbReference>
<dbReference type="FunFam" id="3.40.50.2300:FF:000001">
    <property type="entry name" value="DNA-binding response regulator PhoB"/>
    <property type="match status" value="1"/>
</dbReference>
<dbReference type="PROSITE" id="PS50110">
    <property type="entry name" value="RESPONSE_REGULATORY"/>
    <property type="match status" value="1"/>
</dbReference>
<dbReference type="RefSeq" id="WP_110940542.1">
    <property type="nucleotide sequence ID" value="NZ_FQZV01000014.1"/>
</dbReference>
<dbReference type="InterPro" id="IPR039420">
    <property type="entry name" value="WalR-like"/>
</dbReference>
<dbReference type="SMART" id="SM00448">
    <property type="entry name" value="REC"/>
    <property type="match status" value="1"/>
</dbReference>
<sequence>MEQGKILVAEDDREIRMLLKKYLEKEGYKVDTACDGVEALASFERYPYHLVLLDVMMPKMDGIEVCRRLRNQSNIPILMLTAKDGEVDMILGLGMGADDYITKPFRINEVLARVKAQLRRYFLLGTKQDENQLKVFGNLTIDMASYSVQRGQESIVLTAKEFQLLKFFSDHPNQVFTKAQIFRQVWGDEYIEDDNTVMVHIRRLRKKIEENPEAPEYIQTVWGIGYKFVGDGNR</sequence>
<evidence type="ECO:0000256" key="1">
    <source>
        <dbReference type="ARBA" id="ARBA00018672"/>
    </source>
</evidence>
<dbReference type="InterPro" id="IPR036388">
    <property type="entry name" value="WH-like_DNA-bd_sf"/>
</dbReference>
<name>A0A1M6GLV0_9FIRM</name>
<dbReference type="Pfam" id="PF00072">
    <property type="entry name" value="Response_reg"/>
    <property type="match status" value="1"/>
</dbReference>
<dbReference type="Pfam" id="PF00486">
    <property type="entry name" value="Trans_reg_C"/>
    <property type="match status" value="1"/>
</dbReference>
<dbReference type="PANTHER" id="PTHR48111:SF26">
    <property type="entry name" value="STAGE 0 SPORULATION PROTEIN A HOMOLOG"/>
    <property type="match status" value="1"/>
</dbReference>
<keyword evidence="4" id="KW-0805">Transcription regulation</keyword>
<feature type="DNA-binding region" description="OmpR/PhoB-type" evidence="9">
    <location>
        <begin position="131"/>
        <end position="230"/>
    </location>
</feature>
<dbReference type="Gene3D" id="3.40.50.2300">
    <property type="match status" value="1"/>
</dbReference>
<dbReference type="InterPro" id="IPR001789">
    <property type="entry name" value="Sig_transdc_resp-reg_receiver"/>
</dbReference>
<feature type="domain" description="Response regulatory" evidence="10">
    <location>
        <begin position="5"/>
        <end position="118"/>
    </location>
</feature>
<dbReference type="GO" id="GO:0006355">
    <property type="term" value="P:regulation of DNA-templated transcription"/>
    <property type="evidence" value="ECO:0007669"/>
    <property type="project" value="InterPro"/>
</dbReference>
<accession>A0A1M6GLV0</accession>
<dbReference type="CDD" id="cd17574">
    <property type="entry name" value="REC_OmpR"/>
    <property type="match status" value="1"/>
</dbReference>
<evidence type="ECO:0000256" key="6">
    <source>
        <dbReference type="ARBA" id="ARBA00023163"/>
    </source>
</evidence>
<evidence type="ECO:0000256" key="3">
    <source>
        <dbReference type="ARBA" id="ARBA00023012"/>
    </source>
</evidence>
<dbReference type="EMBL" id="FQZV01000014">
    <property type="protein sequence ID" value="SHJ10929.1"/>
    <property type="molecule type" value="Genomic_DNA"/>
</dbReference>
<keyword evidence="2 8" id="KW-0597">Phosphoprotein</keyword>
<dbReference type="STRING" id="1121919.SAMN02745975_01312"/>
<keyword evidence="13" id="KW-1185">Reference proteome</keyword>
<dbReference type="PANTHER" id="PTHR48111">
    <property type="entry name" value="REGULATOR OF RPOS"/>
    <property type="match status" value="1"/>
</dbReference>
<dbReference type="OrthoDB" id="9790442at2"/>
<dbReference type="InterPro" id="IPR016032">
    <property type="entry name" value="Sig_transdc_resp-reg_C-effctor"/>
</dbReference>
<dbReference type="GO" id="GO:0032993">
    <property type="term" value="C:protein-DNA complex"/>
    <property type="evidence" value="ECO:0007669"/>
    <property type="project" value="TreeGrafter"/>
</dbReference>
<evidence type="ECO:0000256" key="7">
    <source>
        <dbReference type="ARBA" id="ARBA00024867"/>
    </source>
</evidence>